<dbReference type="eggNOG" id="COG1649">
    <property type="taxonomic scope" value="Bacteria"/>
</dbReference>
<feature type="chain" id="PRO_5013273078" evidence="2">
    <location>
        <begin position="22"/>
        <end position="496"/>
    </location>
</feature>
<evidence type="ECO:0000256" key="2">
    <source>
        <dbReference type="SAM" id="SignalP"/>
    </source>
</evidence>
<keyword evidence="1 2" id="KW-0732">Signal</keyword>
<accession>A0A1T4PCM3</accession>
<reference evidence="4 5" key="1">
    <citation type="submission" date="2017-02" db="EMBL/GenBank/DDBJ databases">
        <authorList>
            <person name="Peterson S.W."/>
        </authorList>
    </citation>
    <scope>NUCLEOTIDE SEQUENCE [LARGE SCALE GENOMIC DNA]</scope>
    <source>
        <strain evidence="4 5">ATCC 43324</strain>
    </source>
</reference>
<gene>
    <name evidence="4" type="ORF">SAMN02745202_01386</name>
</gene>
<feature type="signal peptide" evidence="2">
    <location>
        <begin position="1"/>
        <end position="21"/>
    </location>
</feature>
<evidence type="ECO:0000259" key="3">
    <source>
        <dbReference type="Pfam" id="PF02638"/>
    </source>
</evidence>
<dbReference type="STRING" id="28136.SAMN02745202_01386"/>
<keyword evidence="4" id="KW-0449">Lipoprotein</keyword>
<evidence type="ECO:0000256" key="1">
    <source>
        <dbReference type="ARBA" id="ARBA00022729"/>
    </source>
</evidence>
<evidence type="ECO:0000313" key="4">
    <source>
        <dbReference type="EMBL" id="SJZ89303.1"/>
    </source>
</evidence>
<dbReference type="SUPFAM" id="SSF51445">
    <property type="entry name" value="(Trans)glycosidases"/>
    <property type="match status" value="1"/>
</dbReference>
<evidence type="ECO:0000313" key="5">
    <source>
        <dbReference type="Proteomes" id="UP000190065"/>
    </source>
</evidence>
<dbReference type="InterPro" id="IPR052177">
    <property type="entry name" value="Divisome_Glycosyl_Hydrolase"/>
</dbReference>
<dbReference type="PANTHER" id="PTHR43405:SF1">
    <property type="entry name" value="GLYCOSYL HYDROLASE DIGH"/>
    <property type="match status" value="1"/>
</dbReference>
<dbReference type="Gene3D" id="3.20.20.80">
    <property type="entry name" value="Glycosidases"/>
    <property type="match status" value="1"/>
</dbReference>
<dbReference type="InterPro" id="IPR017853">
    <property type="entry name" value="GH"/>
</dbReference>
<proteinExistence type="predicted"/>
<protein>
    <submittedName>
        <fullName evidence="4">Uncharacterized lipoprotein YddW, UPF0748 family</fullName>
    </submittedName>
</protein>
<feature type="domain" description="Glycosyl hydrolase-like 10" evidence="3">
    <location>
        <begin position="26"/>
        <end position="322"/>
    </location>
</feature>
<dbReference type="Pfam" id="PF02638">
    <property type="entry name" value="GHL10"/>
    <property type="match status" value="1"/>
</dbReference>
<dbReference type="PANTHER" id="PTHR43405">
    <property type="entry name" value="GLYCOSYL HYDROLASE DIGH"/>
    <property type="match status" value="1"/>
</dbReference>
<organism evidence="4 5">
    <name type="scientific">Segatella oulorum</name>
    <dbReference type="NCBI Taxonomy" id="28136"/>
    <lineage>
        <taxon>Bacteria</taxon>
        <taxon>Pseudomonadati</taxon>
        <taxon>Bacteroidota</taxon>
        <taxon>Bacteroidia</taxon>
        <taxon>Bacteroidales</taxon>
        <taxon>Prevotellaceae</taxon>
        <taxon>Segatella</taxon>
    </lineage>
</organism>
<dbReference type="InterPro" id="IPR003790">
    <property type="entry name" value="GHL10"/>
</dbReference>
<dbReference type="RefSeq" id="WP_078805644.1">
    <property type="nucleotide sequence ID" value="NZ_FUXK01000014.1"/>
</dbReference>
<dbReference type="EMBL" id="FUXK01000014">
    <property type="protein sequence ID" value="SJZ89303.1"/>
    <property type="molecule type" value="Genomic_DNA"/>
</dbReference>
<name>A0A1T4PCM3_9BACT</name>
<dbReference type="Proteomes" id="UP000190065">
    <property type="component" value="Unassembled WGS sequence"/>
</dbReference>
<sequence length="496" mass="57351">MNRTKLFLLFCLLLQVLTLGAQQKREFRGAWIQCVNGQFKGLGRDEMQRQLTQQLNELQRDGVNAIIFQVRAECDALYDSPLEPWSRYLTGQQGVAPNPFWDPLQWMVTECHRRGMELHAWINPFRAKTKGTQELAANHVAIKNPGGMFAYGEQLIMNPGQPENRTYICKVAADIVRRYDVDGFHIDDYFYPYPVAGLAIPDDNAYAAYGNGIKDRGDWRRYNVNLFIKELADSIHAVKPWVKFGVSPFGIYRNQTSWAGGSATKGLQNYDDLYADVLLWVNKGWVDYCVPQLYWQVGHPVADYKELITWWNRNAGHRPLYIGESVDNTVRNADPQNPNSHQLPLKRKLQGQMRNVCGTVLWYAKNFCDNVGNYATLMRENYWKYPALQPRMPFLDDKAPKKPKRVKPVWTNDGYVLFWQAPKAKKWGDEVVRYVVYRFEKGEKVALDDASKIAAITTDCYYKLPYEDGRHKWVYVVTAVDRMSNESKAVKKKISL</sequence>
<dbReference type="AlphaFoldDB" id="A0A1T4PCM3"/>